<keyword evidence="5" id="KW-0472">Membrane</keyword>
<feature type="transmembrane region" description="Helical" evidence="5">
    <location>
        <begin position="100"/>
        <end position="125"/>
    </location>
</feature>
<evidence type="ECO:0000313" key="9">
    <source>
        <dbReference type="EMBL" id="MBY8822578.1"/>
    </source>
</evidence>
<dbReference type="EMBL" id="JAINVV010000004">
    <property type="protein sequence ID" value="MBY8822578.1"/>
    <property type="molecule type" value="Genomic_DNA"/>
</dbReference>
<keyword evidence="4 5" id="KW-0620">Polyamine biosynthesis</keyword>
<evidence type="ECO:0000256" key="4">
    <source>
        <dbReference type="ARBA" id="ARBA00023115"/>
    </source>
</evidence>
<comment type="subcellular location">
    <subcellularLocation>
        <location evidence="5">Cell membrane</location>
        <topology evidence="5">Multi-pass membrane protein</topology>
    </subcellularLocation>
</comment>
<feature type="domain" description="PABS" evidence="8">
    <location>
        <begin position="237"/>
        <end position="472"/>
    </location>
</feature>
<dbReference type="PROSITE" id="PS51006">
    <property type="entry name" value="PABS_2"/>
    <property type="match status" value="1"/>
</dbReference>
<name>A0ABS7PMN6_9SPHN</name>
<dbReference type="InterPro" id="IPR030373">
    <property type="entry name" value="PABS_CS"/>
</dbReference>
<dbReference type="RefSeq" id="WP_222989650.1">
    <property type="nucleotide sequence ID" value="NZ_JAINVV010000004.1"/>
</dbReference>
<dbReference type="CDD" id="cd02440">
    <property type="entry name" value="AdoMet_MTases"/>
    <property type="match status" value="1"/>
</dbReference>
<feature type="binding site" evidence="5">
    <location>
        <position position="297"/>
    </location>
    <ligand>
        <name>spermidine</name>
        <dbReference type="ChEBI" id="CHEBI:57834"/>
    </ligand>
</feature>
<keyword evidence="10" id="KW-1185">Reference proteome</keyword>
<comment type="catalytic activity">
    <reaction evidence="5">
        <text>S-adenosyl 3-(methylsulfanyl)propylamine + putrescine = S-methyl-5'-thioadenosine + spermidine + H(+)</text>
        <dbReference type="Rhea" id="RHEA:12721"/>
        <dbReference type="ChEBI" id="CHEBI:15378"/>
        <dbReference type="ChEBI" id="CHEBI:17509"/>
        <dbReference type="ChEBI" id="CHEBI:57443"/>
        <dbReference type="ChEBI" id="CHEBI:57834"/>
        <dbReference type="ChEBI" id="CHEBI:326268"/>
        <dbReference type="EC" id="2.5.1.16"/>
    </reaction>
</comment>
<keyword evidence="3 5" id="KW-0745">Spermidine biosynthesis</keyword>
<dbReference type="PANTHER" id="PTHR43317:SF1">
    <property type="entry name" value="THERMOSPERMINE SYNTHASE ACAULIS5"/>
    <property type="match status" value="1"/>
</dbReference>
<feature type="transmembrane region" description="Helical" evidence="5">
    <location>
        <begin position="197"/>
        <end position="215"/>
    </location>
</feature>
<comment type="subunit">
    <text evidence="5">Homodimer or homotetramer.</text>
</comment>
<accession>A0ABS7PMN6</accession>
<feature type="region of interest" description="Disordered" evidence="7">
    <location>
        <begin position="1"/>
        <end position="28"/>
    </location>
</feature>
<keyword evidence="2 5" id="KW-0808">Transferase</keyword>
<feature type="transmembrane region" description="Helical" evidence="5">
    <location>
        <begin position="222"/>
        <end position="242"/>
    </location>
</feature>
<keyword evidence="5" id="KW-1003">Cell membrane</keyword>
<dbReference type="InterPro" id="IPR036259">
    <property type="entry name" value="MFS_trans_sf"/>
</dbReference>
<dbReference type="PROSITE" id="PS01330">
    <property type="entry name" value="PABS_1"/>
    <property type="match status" value="1"/>
</dbReference>
<dbReference type="Pfam" id="PF01564">
    <property type="entry name" value="Spermine_synth"/>
    <property type="match status" value="1"/>
</dbReference>
<feature type="binding site" evidence="5">
    <location>
        <position position="341"/>
    </location>
    <ligand>
        <name>S-methyl-5'-thioadenosine</name>
        <dbReference type="ChEBI" id="CHEBI:17509"/>
    </ligand>
</feature>
<evidence type="ECO:0000259" key="8">
    <source>
        <dbReference type="PROSITE" id="PS51006"/>
    </source>
</evidence>
<dbReference type="Proteomes" id="UP000706039">
    <property type="component" value="Unassembled WGS sequence"/>
</dbReference>
<feature type="transmembrane region" description="Helical" evidence="5">
    <location>
        <begin position="68"/>
        <end position="88"/>
    </location>
</feature>
<comment type="similarity">
    <text evidence="1 5">Belongs to the spermidine/spermine synthase family.</text>
</comment>
<evidence type="ECO:0000256" key="3">
    <source>
        <dbReference type="ARBA" id="ARBA00023066"/>
    </source>
</evidence>
<keyword evidence="5" id="KW-1133">Transmembrane helix</keyword>
<dbReference type="GO" id="GO:0004766">
    <property type="term" value="F:spermidine synthase activity"/>
    <property type="evidence" value="ECO:0007669"/>
    <property type="project" value="UniProtKB-EC"/>
</dbReference>
<comment type="function">
    <text evidence="5">Catalyzes the irreversible transfer of a propylamine group from the amino donor S-adenosylmethioninamine (decarboxy-AdoMet) to putrescine (1,4-diaminobutane) to yield spermidine.</text>
</comment>
<dbReference type="InterPro" id="IPR029063">
    <property type="entry name" value="SAM-dependent_MTases_sf"/>
</dbReference>
<dbReference type="NCBIfam" id="NF002956">
    <property type="entry name" value="PRK03612.1"/>
    <property type="match status" value="1"/>
</dbReference>
<keyword evidence="5" id="KW-0812">Transmembrane</keyword>
<evidence type="ECO:0000313" key="10">
    <source>
        <dbReference type="Proteomes" id="UP000706039"/>
    </source>
</evidence>
<evidence type="ECO:0000256" key="2">
    <source>
        <dbReference type="ARBA" id="ARBA00022679"/>
    </source>
</evidence>
<comment type="caution">
    <text evidence="9">The sequence shown here is derived from an EMBL/GenBank/DDBJ whole genome shotgun (WGS) entry which is preliminary data.</text>
</comment>
<sequence length="531" mass="58184">MAESPVGENGTASEKRSTALSETDSGERYPKGSAFAGALLVSVFVVATCGLIYELLASTIASYLLGDSVTQFSTVIGTYLFAMGIGSWCSRYVKRDELRLFVRVEILIALLGGWSAAALFTLFPVLDHFRVALYALVLAIGFFVGLEIPLLMRILRGRFDFSETVSNVLTFDYVGALAASLLFPLVLMPWLGMIRTGFLFGLLNVAVALAVLFMLPAKRAMLAEKIAGIVAAMLLLGGFVVAERLQRWAEVAGYGEPVIYALSTPFQRIVLTRSGDDLRLFLNGNLQFSSRDEYRYHEALVHPAIGRVAHPRDVLILGGGDGLAAREVLKHPDVRHITLVDLDPEMTKLFSQSDMLVALNRGSLSDSRLRVINADGFRWLREARGRYDAIIVDFPDPTDFSVGKLYTESFYRELSRVLAPGGVAVVQSTSPLVAPGAFWTVAATIEAAGLSTKPYHAYVPSFGEWGFILAAHGAVPQQARILPGARFLSAETAERLFDFPPDMARRPMPVNRLDNQALVREFAAEWARYEG</sequence>
<feature type="active site" description="Proton acceptor" evidence="5 6">
    <location>
        <position position="393"/>
    </location>
</feature>
<evidence type="ECO:0000256" key="1">
    <source>
        <dbReference type="ARBA" id="ARBA00007867"/>
    </source>
</evidence>
<dbReference type="InterPro" id="IPR001045">
    <property type="entry name" value="Spermi_synthase"/>
</dbReference>
<dbReference type="Gene3D" id="3.40.50.150">
    <property type="entry name" value="Vaccinia Virus protein VP39"/>
    <property type="match status" value="1"/>
</dbReference>
<reference evidence="9 10" key="1">
    <citation type="submission" date="2021-08" db="EMBL/GenBank/DDBJ databases">
        <authorList>
            <person name="Tuo L."/>
        </authorList>
    </citation>
    <scope>NUCLEOTIDE SEQUENCE [LARGE SCALE GENOMIC DNA]</scope>
    <source>
        <strain evidence="9 10">JCM 31229</strain>
    </source>
</reference>
<dbReference type="PANTHER" id="PTHR43317">
    <property type="entry name" value="THERMOSPERMINE SYNTHASE ACAULIS5"/>
    <property type="match status" value="1"/>
</dbReference>
<dbReference type="SUPFAM" id="SSF53335">
    <property type="entry name" value="S-adenosyl-L-methionine-dependent methyltransferases"/>
    <property type="match status" value="1"/>
</dbReference>
<feature type="binding site" evidence="5">
    <location>
        <position position="321"/>
    </location>
    <ligand>
        <name>spermidine</name>
        <dbReference type="ChEBI" id="CHEBI:57834"/>
    </ligand>
</feature>
<organism evidence="9 10">
    <name type="scientific">Sphingomonas colocasiae</name>
    <dbReference type="NCBI Taxonomy" id="1848973"/>
    <lineage>
        <taxon>Bacteria</taxon>
        <taxon>Pseudomonadati</taxon>
        <taxon>Pseudomonadota</taxon>
        <taxon>Alphaproteobacteria</taxon>
        <taxon>Sphingomonadales</taxon>
        <taxon>Sphingomonadaceae</taxon>
        <taxon>Sphingomonas</taxon>
    </lineage>
</organism>
<comment type="pathway">
    <text evidence="5">Amine and polyamine biosynthesis; spermidine biosynthesis; spermidine from putrescine: step 1/1.</text>
</comment>
<feature type="transmembrane region" description="Helical" evidence="5">
    <location>
        <begin position="34"/>
        <end position="56"/>
    </location>
</feature>
<protein>
    <recommendedName>
        <fullName evidence="5">Polyamine aminopropyltransferase</fullName>
    </recommendedName>
    <alternativeName>
        <fullName evidence="5">Putrescine aminopropyltransferase</fullName>
        <shortName evidence="5">PAPT</shortName>
    </alternativeName>
    <alternativeName>
        <fullName evidence="5">Spermidine synthase</fullName>
        <shortName evidence="5">SPDS</shortName>
        <shortName evidence="5">SPDSY</shortName>
        <ecNumber evidence="5">2.5.1.16</ecNumber>
    </alternativeName>
</protein>
<evidence type="ECO:0000256" key="5">
    <source>
        <dbReference type="HAMAP-Rule" id="MF_00198"/>
    </source>
</evidence>
<feature type="binding site" evidence="5">
    <location>
        <position position="267"/>
    </location>
    <ligand>
        <name>S-methyl-5'-thioadenosine</name>
        <dbReference type="ChEBI" id="CHEBI:17509"/>
    </ligand>
</feature>
<evidence type="ECO:0000256" key="7">
    <source>
        <dbReference type="SAM" id="MobiDB-lite"/>
    </source>
</evidence>
<proteinExistence type="inferred from homology"/>
<dbReference type="EC" id="2.5.1.16" evidence="5"/>
<comment type="caution">
    <text evidence="5">Lacks conserved residue(s) required for the propagation of feature annotation.</text>
</comment>
<feature type="transmembrane region" description="Helical" evidence="5">
    <location>
        <begin position="131"/>
        <end position="152"/>
    </location>
</feature>
<evidence type="ECO:0000256" key="6">
    <source>
        <dbReference type="PROSITE-ProRule" id="PRU00354"/>
    </source>
</evidence>
<dbReference type="InterPro" id="IPR030374">
    <property type="entry name" value="PABS"/>
</dbReference>
<dbReference type="SUPFAM" id="SSF103473">
    <property type="entry name" value="MFS general substrate transporter"/>
    <property type="match status" value="1"/>
</dbReference>
<dbReference type="HAMAP" id="MF_00198">
    <property type="entry name" value="Spermidine_synth"/>
    <property type="match status" value="1"/>
</dbReference>
<feature type="binding site" evidence="5">
    <location>
        <begin position="375"/>
        <end position="376"/>
    </location>
    <ligand>
        <name>S-methyl-5'-thioadenosine</name>
        <dbReference type="ChEBI" id="CHEBI:17509"/>
    </ligand>
</feature>
<feature type="transmembrane region" description="Helical" evidence="5">
    <location>
        <begin position="173"/>
        <end position="191"/>
    </location>
</feature>
<gene>
    <name evidence="5" type="primary">speE</name>
    <name evidence="9" type="ORF">K7G82_09755</name>
</gene>